<evidence type="ECO:0000313" key="2">
    <source>
        <dbReference type="EMBL" id="CAH0531209.1"/>
    </source>
</evidence>
<dbReference type="EMBL" id="CAKLCM010000005">
    <property type="protein sequence ID" value="CAH0531209.1"/>
    <property type="molecule type" value="Genomic_DNA"/>
</dbReference>
<gene>
    <name evidence="2" type="ORF">VHP8226_04146</name>
</gene>
<feature type="region of interest" description="Disordered" evidence="1">
    <location>
        <begin position="170"/>
        <end position="189"/>
    </location>
</feature>
<proteinExistence type="predicted"/>
<comment type="caution">
    <text evidence="2">The sequence shown here is derived from an EMBL/GenBank/DDBJ whole genome shotgun (WGS) entry which is preliminary data.</text>
</comment>
<evidence type="ECO:0000256" key="1">
    <source>
        <dbReference type="SAM" id="MobiDB-lite"/>
    </source>
</evidence>
<name>A0ABN8DTM8_9VIBR</name>
<dbReference type="Proteomes" id="UP000838160">
    <property type="component" value="Unassembled WGS sequence"/>
</dbReference>
<reference evidence="2" key="1">
    <citation type="submission" date="2021-12" db="EMBL/GenBank/DDBJ databases">
        <authorList>
            <person name="Rodrigo-Torres L."/>
            <person name="Arahal R. D."/>
            <person name="Lucena T."/>
        </authorList>
    </citation>
    <scope>NUCLEOTIDE SEQUENCE</scope>
    <source>
        <strain evidence="2">CECT 8226</strain>
    </source>
</reference>
<keyword evidence="3" id="KW-1185">Reference proteome</keyword>
<organism evidence="2 3">
    <name type="scientific">Vibrio hippocampi</name>
    <dbReference type="NCBI Taxonomy" id="654686"/>
    <lineage>
        <taxon>Bacteria</taxon>
        <taxon>Pseudomonadati</taxon>
        <taxon>Pseudomonadota</taxon>
        <taxon>Gammaproteobacteria</taxon>
        <taxon>Vibrionales</taxon>
        <taxon>Vibrionaceae</taxon>
        <taxon>Vibrio</taxon>
    </lineage>
</organism>
<accession>A0ABN8DTM8</accession>
<sequence length="189" mass="21459">MSKPTQAQLDALNPNIYKYPCRYFDNGLLPLPVIDGYQYQHGKIVIRSQMDLGLATMRRRCRVAPAKFPLKFVFTGEEKEAFESLVFNELDGGVEWFYLPLRTGDFALEIHKVQFTATPGEDSPFRLISTGPNFSSKWELVAEVQAFRSKLERYNARLLSRDTLSGLERAAQSAETTVNETPDIKEEGS</sequence>
<evidence type="ECO:0000313" key="3">
    <source>
        <dbReference type="Proteomes" id="UP000838160"/>
    </source>
</evidence>
<dbReference type="RefSeq" id="WP_237487226.1">
    <property type="nucleotide sequence ID" value="NZ_CAKLCM010000005.1"/>
</dbReference>
<protein>
    <submittedName>
        <fullName evidence="2">Uncharacterized protein</fullName>
    </submittedName>
</protein>